<feature type="region of interest" description="Disordered" evidence="1">
    <location>
        <begin position="1280"/>
        <end position="1302"/>
    </location>
</feature>
<feature type="region of interest" description="Disordered" evidence="1">
    <location>
        <begin position="871"/>
        <end position="899"/>
    </location>
</feature>
<dbReference type="EMBL" id="SDOX01000040">
    <property type="protein sequence ID" value="TFJ83386.1"/>
    <property type="molecule type" value="Genomic_DNA"/>
</dbReference>
<feature type="compositionally biased region" description="Basic and acidic residues" evidence="1">
    <location>
        <begin position="1233"/>
        <end position="1247"/>
    </location>
</feature>
<organism evidence="2 3">
    <name type="scientific">Nannochloropsis salina CCMP1776</name>
    <dbReference type="NCBI Taxonomy" id="1027361"/>
    <lineage>
        <taxon>Eukaryota</taxon>
        <taxon>Sar</taxon>
        <taxon>Stramenopiles</taxon>
        <taxon>Ochrophyta</taxon>
        <taxon>Eustigmatophyceae</taxon>
        <taxon>Eustigmatales</taxon>
        <taxon>Monodopsidaceae</taxon>
        <taxon>Microchloropsis</taxon>
        <taxon>Microchloropsis salina</taxon>
    </lineage>
</organism>
<feature type="compositionally biased region" description="Basic and acidic residues" evidence="1">
    <location>
        <begin position="467"/>
        <end position="476"/>
    </location>
</feature>
<dbReference type="OrthoDB" id="66533at2759"/>
<dbReference type="InterPro" id="IPR016024">
    <property type="entry name" value="ARM-type_fold"/>
</dbReference>
<evidence type="ECO:0000313" key="3">
    <source>
        <dbReference type="Proteomes" id="UP000355283"/>
    </source>
</evidence>
<dbReference type="SUPFAM" id="SSF48371">
    <property type="entry name" value="ARM repeat"/>
    <property type="match status" value="2"/>
</dbReference>
<feature type="compositionally biased region" description="Basic and acidic residues" evidence="1">
    <location>
        <begin position="379"/>
        <end position="393"/>
    </location>
</feature>
<sequence length="1550" mass="168478">MYHSKAQRDGQETGWPDRNNDSGAIHGQETMQQRRKTGERRRNGEAPALRPGLGGRCNETEEGGDDGRELREQPKKSTMPTLSSGHDRPPCQMQQARYEHQHHLKQQQRRNQRGVNGQEGPREGGRKTRGPKDAWGLEYRRSDLKLWGEIMRATQALAKLFAEDGQDGMEGQRGNAKVAVEAEEEERGEEEGGPTTALDRVLTKLSACTLPVPSVSHDETASLFSLLYQAWTGLAVQGQERGERGGRGGGQSASPLTRSGLRIARLSLSLDRISLRFSSPQLAVSVKFHAALLGMCLEEGLGTEGGRAGEGEEEEEAAVVEVALLVLAQLIHDQGDRMDSLHSSLLPSLLSIAKPCPPPGIPSGPATLDSAAEGNTQGGKEEGREGKREGGDMVSRLRRERERGLALDCLAMLYLLQDGPQGMGRGMEAAAAGVLVRVVNKALQPTRISMSKAGKIVTAEWQRSWDEGHQEKEGRQALRVGEEEERAKGGTRRLVHGPSSSPTASISWPPIDAVHAAPPGPWGPSPRDGRHLHKSPSSTLSPSLPAAPASLRLLFLQLLDLLAASYPKALLPHWPLLLPDSPSLPSFRPSSASTALGPPPLLLYLEHSEAEGEGSARAAGVMALASMLRTAPLLQWNEALSKERWPPARSPASPAFRPFPSLSRPSLTDRWRYTLLNVHTTLPALVEGGRAGGREGQPATFYQELLKTVGVLLSSLPMNLFAPFPPSTPPSAPASASAPTPLPLGAPPLPSLHPWEALKVRMRSCTAEALFRFHQLLRVGPGEGEGRKGGRASIDPRMCREILHALAALLQAVTPAPPSIPPAYDPILSLLLHVQEGLGEGRREGGREEGREGGREGSLVFIDQLLYAAAASRPPRERSENAEAAMGKGGGWQREGRRGSLSAERQDALLLLGRVARGYGYLLLSPPSRLQWFQERVLLGNFGGGDQNIRLHALKVVEELLQWRKHKKTEDIAGQGRREGAGGRKIRREGGSLEGWLLFLMHHVRHAFYDPYHGVRAVACACLSHFEAKDWREGWDGGVGRERLISSPLLPVEHALSPAKGRREREGRGRTGKEGVDGVKASGARGEGEGVAGTADVALSLEGFLMHLVVAAREDPVSGIKANACRVLGVLLPHWSTLFLPSSLPPSLPPSVPCQALLVATQDARLGVRAQAIWALSNFSQSLSREGAGNRVRVDVGAICAAALEVLKQQPGQEKTANSALRAMGHLVGRLGLEEGGNHEKDPRDDGQGGYNGGNGRRRTEEEFRLRRDCLEVMLESLRDPEREERREGGGEGGERDQGVREAGSRVKLKWNACCALTSFLEARALQSADQVEKEEGEKRAVEGGREGWLEDRKRDRDERGPVVVALLHALLTDKNAKVRAHAALGLRAVGNFRSSYSYYSEGGFSAILDAVLDARAHFALSPPQTSHSLDRLLRHLVGVAVVREGDGGRRAEEELNADTARRVLAWLRSYAAHGEGAKNQDRPGQACRELAQAWYEEGKARRWDVDILDGLRWFIREESMGGRQTRVGAKMIEGGREGHRMAEEDEEEI</sequence>
<feature type="compositionally biased region" description="Basic and acidic residues" evidence="1">
    <location>
        <begin position="65"/>
        <end position="75"/>
    </location>
</feature>
<dbReference type="InterPro" id="IPR052107">
    <property type="entry name" value="HEAT6"/>
</dbReference>
<name>A0A4D9CWS4_9STRA</name>
<comment type="caution">
    <text evidence="2">The sequence shown here is derived from an EMBL/GenBank/DDBJ whole genome shotgun (WGS) entry which is preliminary data.</text>
</comment>
<evidence type="ECO:0000256" key="1">
    <source>
        <dbReference type="SAM" id="MobiDB-lite"/>
    </source>
</evidence>
<feature type="region of interest" description="Disordered" evidence="1">
    <location>
        <begin position="467"/>
        <end position="543"/>
    </location>
</feature>
<dbReference type="Gene3D" id="1.25.10.10">
    <property type="entry name" value="Leucine-rich Repeat Variant"/>
    <property type="match status" value="1"/>
</dbReference>
<dbReference type="Proteomes" id="UP000355283">
    <property type="component" value="Unassembled WGS sequence"/>
</dbReference>
<feature type="compositionally biased region" description="Basic and acidic residues" evidence="1">
    <location>
        <begin position="1061"/>
        <end position="1077"/>
    </location>
</feature>
<feature type="region of interest" description="Disordered" evidence="1">
    <location>
        <begin position="1"/>
        <end position="134"/>
    </location>
</feature>
<feature type="region of interest" description="Disordered" evidence="1">
    <location>
        <begin position="356"/>
        <end position="393"/>
    </location>
</feature>
<evidence type="ECO:0000313" key="2">
    <source>
        <dbReference type="EMBL" id="TFJ83386.1"/>
    </source>
</evidence>
<proteinExistence type="predicted"/>
<protein>
    <recommendedName>
        <fullName evidence="4">DUF4042 domain-containing protein</fullName>
    </recommendedName>
</protein>
<feature type="compositionally biased region" description="Basic and acidic residues" evidence="1">
    <location>
        <begin position="1"/>
        <end position="11"/>
    </location>
</feature>
<feature type="compositionally biased region" description="Basic and acidic residues" evidence="1">
    <location>
        <begin position="120"/>
        <end position="132"/>
    </location>
</feature>
<feature type="compositionally biased region" description="Basic residues" evidence="1">
    <location>
        <begin position="100"/>
        <end position="112"/>
    </location>
</feature>
<evidence type="ECO:0008006" key="4">
    <source>
        <dbReference type="Google" id="ProtNLM"/>
    </source>
</evidence>
<keyword evidence="3" id="KW-1185">Reference proteome</keyword>
<gene>
    <name evidence="2" type="ORF">NSK_005318</name>
</gene>
<dbReference type="PANTHER" id="PTHR13366">
    <property type="entry name" value="MALARIA ANTIGEN-RELATED"/>
    <property type="match status" value="1"/>
</dbReference>
<feature type="region of interest" description="Disordered" evidence="1">
    <location>
        <begin position="1233"/>
        <end position="1258"/>
    </location>
</feature>
<dbReference type="PANTHER" id="PTHR13366:SF0">
    <property type="entry name" value="HEAT REPEAT-CONTAINING PROTEIN 6"/>
    <property type="match status" value="1"/>
</dbReference>
<reference evidence="2 3" key="1">
    <citation type="submission" date="2019-01" db="EMBL/GenBank/DDBJ databases">
        <title>Nuclear Genome Assembly of the Microalgal Biofuel strain Nannochloropsis salina CCMP1776.</title>
        <authorList>
            <person name="Hovde B."/>
        </authorList>
    </citation>
    <scope>NUCLEOTIDE SEQUENCE [LARGE SCALE GENOMIC DNA]</scope>
    <source>
        <strain evidence="2 3">CCMP1776</strain>
    </source>
</reference>
<dbReference type="InterPro" id="IPR011989">
    <property type="entry name" value="ARM-like"/>
</dbReference>
<accession>A0A4D9CWS4</accession>
<feature type="region of interest" description="Disordered" evidence="1">
    <location>
        <begin position="1058"/>
        <end position="1087"/>
    </location>
</feature>